<comment type="caution">
    <text evidence="1">The sequence shown here is derived from an EMBL/GenBank/DDBJ whole genome shotgun (WGS) entry which is preliminary data.</text>
</comment>
<reference evidence="1" key="2">
    <citation type="submission" date="2020-09" db="EMBL/GenBank/DDBJ databases">
        <authorList>
            <person name="Sun Q."/>
            <person name="Zhou Y."/>
        </authorList>
    </citation>
    <scope>NUCLEOTIDE SEQUENCE</scope>
    <source>
        <strain evidence="1">CGMCC 1.15454</strain>
    </source>
</reference>
<accession>A0A9W5X453</accession>
<dbReference type="AlphaFoldDB" id="A0A9W5X453"/>
<evidence type="ECO:0008006" key="3">
    <source>
        <dbReference type="Google" id="ProtNLM"/>
    </source>
</evidence>
<organism evidence="1 2">
    <name type="scientific">Lentibacillus populi</name>
    <dbReference type="NCBI Taxonomy" id="1827502"/>
    <lineage>
        <taxon>Bacteria</taxon>
        <taxon>Bacillati</taxon>
        <taxon>Bacillota</taxon>
        <taxon>Bacilli</taxon>
        <taxon>Bacillales</taxon>
        <taxon>Bacillaceae</taxon>
        <taxon>Lentibacillus</taxon>
    </lineage>
</organism>
<reference evidence="1" key="1">
    <citation type="journal article" date="2014" name="Int. J. Syst. Evol. Microbiol.">
        <title>Complete genome sequence of Corynebacterium casei LMG S-19264T (=DSM 44701T), isolated from a smear-ripened cheese.</title>
        <authorList>
            <consortium name="US DOE Joint Genome Institute (JGI-PGF)"/>
            <person name="Walter F."/>
            <person name="Albersmeier A."/>
            <person name="Kalinowski J."/>
            <person name="Ruckert C."/>
        </authorList>
    </citation>
    <scope>NUCLEOTIDE SEQUENCE</scope>
    <source>
        <strain evidence="1">CGMCC 1.15454</strain>
    </source>
</reference>
<evidence type="ECO:0000313" key="2">
    <source>
        <dbReference type="Proteomes" id="UP000621492"/>
    </source>
</evidence>
<keyword evidence="2" id="KW-1185">Reference proteome</keyword>
<dbReference type="RefSeq" id="WP_088052346.1">
    <property type="nucleotide sequence ID" value="NZ_BMJD01000003.1"/>
</dbReference>
<dbReference type="EMBL" id="BMJD01000003">
    <property type="protein sequence ID" value="GGB32447.1"/>
    <property type="molecule type" value="Genomic_DNA"/>
</dbReference>
<dbReference type="Proteomes" id="UP000621492">
    <property type="component" value="Unassembled WGS sequence"/>
</dbReference>
<sequence>MSEEIKLIFEDVENTLAELRASVQSLKPTSVVAITDNQLATADKLNMINQTLDQVITSYKTLLLNNEEATINSVKALKDTEEKAASAIQLLE</sequence>
<dbReference type="Pfam" id="PF17279">
    <property type="entry name" value="DUF5344"/>
    <property type="match status" value="1"/>
</dbReference>
<protein>
    <recommendedName>
        <fullName evidence="3">YwqI/YxiC family protein</fullName>
    </recommendedName>
</protein>
<gene>
    <name evidence="1" type="ORF">GCM10011409_07330</name>
</gene>
<proteinExistence type="predicted"/>
<dbReference type="InterPro" id="IPR046318">
    <property type="entry name" value="DUF5344"/>
</dbReference>
<name>A0A9W5X453_9BACI</name>
<evidence type="ECO:0000313" key="1">
    <source>
        <dbReference type="EMBL" id="GGB32447.1"/>
    </source>
</evidence>